<keyword evidence="5" id="KW-0479">Metal-binding</keyword>
<dbReference type="Gene3D" id="3.40.1360.10">
    <property type="match status" value="1"/>
</dbReference>
<dbReference type="Pfam" id="PF13331">
    <property type="entry name" value="DUF4093"/>
    <property type="match status" value="1"/>
</dbReference>
<evidence type="ECO:0000313" key="15">
    <source>
        <dbReference type="Proteomes" id="UP000593802"/>
    </source>
</evidence>
<comment type="catalytic activity">
    <reaction evidence="11">
        <text>Endonucleolytic cleavage of RNA, removing 21 and 42 nucleotides, respectively, from the 5'- and 3'-termini of a 5S-rRNA precursor.</text>
        <dbReference type="EC" id="3.1.26.8"/>
    </reaction>
</comment>
<gene>
    <name evidence="11 14" type="primary">rnmV</name>
    <name evidence="14" type="ORF">skT53_24140</name>
</gene>
<evidence type="ECO:0000256" key="1">
    <source>
        <dbReference type="ARBA" id="ARBA00022490"/>
    </source>
</evidence>
<name>A0A7I8DEP6_9BACL</name>
<keyword evidence="15" id="KW-1185">Reference proteome</keyword>
<proteinExistence type="inferred from homology"/>
<dbReference type="SUPFAM" id="SSF110455">
    <property type="entry name" value="Toprim domain"/>
    <property type="match status" value="1"/>
</dbReference>
<evidence type="ECO:0000256" key="8">
    <source>
        <dbReference type="ARBA" id="ARBA00022801"/>
    </source>
</evidence>
<feature type="domain" description="Toprim" evidence="13">
    <location>
        <begin position="8"/>
        <end position="91"/>
    </location>
</feature>
<dbReference type="CDD" id="cd01027">
    <property type="entry name" value="TOPRIM_RNase_M5_like"/>
    <property type="match status" value="1"/>
</dbReference>
<evidence type="ECO:0000256" key="9">
    <source>
        <dbReference type="ARBA" id="ARBA00022842"/>
    </source>
</evidence>
<dbReference type="InterPro" id="IPR004466">
    <property type="entry name" value="RNase_M5"/>
</dbReference>
<evidence type="ECO:0000256" key="4">
    <source>
        <dbReference type="ARBA" id="ARBA00022722"/>
    </source>
</evidence>
<keyword evidence="7 11" id="KW-0255">Endonuclease</keyword>
<comment type="similarity">
    <text evidence="11">Belongs to the ribonuclease M5 family.</text>
</comment>
<dbReference type="InterPro" id="IPR034141">
    <property type="entry name" value="TOPRIM_RNase_M5-like"/>
</dbReference>
<dbReference type="Proteomes" id="UP000593802">
    <property type="component" value="Chromosome"/>
</dbReference>
<comment type="function">
    <text evidence="11">Required for correct processing of both the 5' and 3' ends of 5S rRNA precursor. Cleaves both sides of a double-stranded region yielding mature 5S rRNA in one step.</text>
</comment>
<dbReference type="PROSITE" id="PS50880">
    <property type="entry name" value="TOPRIM"/>
    <property type="match status" value="1"/>
</dbReference>
<evidence type="ECO:0000256" key="2">
    <source>
        <dbReference type="ARBA" id="ARBA00022517"/>
    </source>
</evidence>
<dbReference type="FunFam" id="3.40.1360.10:FF:000006">
    <property type="entry name" value="Ribonuclease M5"/>
    <property type="match status" value="1"/>
</dbReference>
<keyword evidence="3 11" id="KW-0698">rRNA processing</keyword>
<evidence type="ECO:0000256" key="10">
    <source>
        <dbReference type="ARBA" id="ARBA00022884"/>
    </source>
</evidence>
<dbReference type="EMBL" id="AP023366">
    <property type="protein sequence ID" value="BCJ87429.1"/>
    <property type="molecule type" value="Genomic_DNA"/>
</dbReference>
<dbReference type="Pfam" id="PF01751">
    <property type="entry name" value="Toprim"/>
    <property type="match status" value="1"/>
</dbReference>
<keyword evidence="9" id="KW-0460">Magnesium</keyword>
<evidence type="ECO:0000256" key="6">
    <source>
        <dbReference type="ARBA" id="ARBA00022730"/>
    </source>
</evidence>
<evidence type="ECO:0000256" key="12">
    <source>
        <dbReference type="NCBIfam" id="TIGR00334"/>
    </source>
</evidence>
<evidence type="ECO:0000256" key="5">
    <source>
        <dbReference type="ARBA" id="ARBA00022723"/>
    </source>
</evidence>
<dbReference type="GO" id="GO:0043822">
    <property type="term" value="F:ribonuclease M5 activity"/>
    <property type="evidence" value="ECO:0007669"/>
    <property type="project" value="UniProtKB-UniRule"/>
</dbReference>
<evidence type="ECO:0000256" key="3">
    <source>
        <dbReference type="ARBA" id="ARBA00022552"/>
    </source>
</evidence>
<dbReference type="AlphaFoldDB" id="A0A7I8DEP6"/>
<dbReference type="PANTHER" id="PTHR39156">
    <property type="entry name" value="RIBONUCLEASE M5"/>
    <property type="match status" value="1"/>
</dbReference>
<keyword evidence="10 11" id="KW-0694">RNA-binding</keyword>
<dbReference type="EC" id="3.1.26.8" evidence="11 12"/>
<evidence type="ECO:0000256" key="7">
    <source>
        <dbReference type="ARBA" id="ARBA00022759"/>
    </source>
</evidence>
<sequence length="190" mass="21321">MNPILKIKEVIVVEGLHDKDAIDRAVKADCLISGGSAVSETFLRQVERAQKERGVIIFTDPDYPGERIRKIVAQRVPGCKHAFLPKEEAIANGDLGIENASPESIRRALETVRTEWAGGDEQFSWAEMVEHGLNGAPNSAELRDRLGRLLGIGYGNAKTFWKRLNMLGVTREEWEWAWRQMEQKPNDGSP</sequence>
<evidence type="ECO:0000259" key="13">
    <source>
        <dbReference type="PROSITE" id="PS50880"/>
    </source>
</evidence>
<dbReference type="GO" id="GO:0005737">
    <property type="term" value="C:cytoplasm"/>
    <property type="evidence" value="ECO:0007669"/>
    <property type="project" value="UniProtKB-SubCell"/>
</dbReference>
<protein>
    <recommendedName>
        <fullName evidence="11 12">Ribonuclease M5</fullName>
        <ecNumber evidence="11 12">3.1.26.8</ecNumber>
    </recommendedName>
    <alternativeName>
        <fullName evidence="11">RNase M5</fullName>
    </alternativeName>
    <alternativeName>
        <fullName evidence="11">Ribosomal RNA terminal maturase M5</fullName>
    </alternativeName>
</protein>
<accession>A0A7I8DEP6</accession>
<dbReference type="KEGG" id="eff:skT53_24140"/>
<keyword evidence="6 11" id="KW-0699">rRNA-binding</keyword>
<dbReference type="InterPro" id="IPR006171">
    <property type="entry name" value="TOPRIM_dom"/>
</dbReference>
<dbReference type="GO" id="GO:0046872">
    <property type="term" value="F:metal ion binding"/>
    <property type="evidence" value="ECO:0007669"/>
    <property type="project" value="UniProtKB-KW"/>
</dbReference>
<dbReference type="HAMAP" id="MF_01469">
    <property type="entry name" value="RNase_M5"/>
    <property type="match status" value="1"/>
</dbReference>
<reference evidence="14 15" key="1">
    <citation type="submission" date="2020-08" db="EMBL/GenBank/DDBJ databases">
        <title>Complete Genome Sequence of Effusibacillus dendaii Strain skT53, Isolated from Farmland soil.</title>
        <authorList>
            <person name="Konishi T."/>
            <person name="Kawasaki H."/>
        </authorList>
    </citation>
    <scope>NUCLEOTIDE SEQUENCE [LARGE SCALE GENOMIC DNA]</scope>
    <source>
        <strain evidence="15">skT53</strain>
    </source>
</reference>
<evidence type="ECO:0000256" key="11">
    <source>
        <dbReference type="HAMAP-Rule" id="MF_01469"/>
    </source>
</evidence>
<dbReference type="SMART" id="SM00493">
    <property type="entry name" value="TOPRIM"/>
    <property type="match status" value="1"/>
</dbReference>
<keyword evidence="8 11" id="KW-0378">Hydrolase</keyword>
<keyword evidence="1 11" id="KW-0963">Cytoplasm</keyword>
<dbReference type="NCBIfam" id="TIGR00334">
    <property type="entry name" value="5S_RNA_mat_M5"/>
    <property type="match status" value="1"/>
</dbReference>
<dbReference type="GO" id="GO:0019843">
    <property type="term" value="F:rRNA binding"/>
    <property type="evidence" value="ECO:0007669"/>
    <property type="project" value="UniProtKB-KW"/>
</dbReference>
<dbReference type="RefSeq" id="WP_200760974.1">
    <property type="nucleotide sequence ID" value="NZ_AP023366.1"/>
</dbReference>
<keyword evidence="2 11" id="KW-0690">Ribosome biogenesis</keyword>
<dbReference type="GO" id="GO:0006364">
    <property type="term" value="P:rRNA processing"/>
    <property type="evidence" value="ECO:0007669"/>
    <property type="project" value="UniProtKB-UniRule"/>
</dbReference>
<comment type="subcellular location">
    <subcellularLocation>
        <location evidence="11">Cytoplasm</location>
    </subcellularLocation>
</comment>
<dbReference type="PANTHER" id="PTHR39156:SF1">
    <property type="entry name" value="RIBONUCLEASE M5"/>
    <property type="match status" value="1"/>
</dbReference>
<organism evidence="14 15">
    <name type="scientific">Effusibacillus dendaii</name>
    <dbReference type="NCBI Taxonomy" id="2743772"/>
    <lineage>
        <taxon>Bacteria</taxon>
        <taxon>Bacillati</taxon>
        <taxon>Bacillota</taxon>
        <taxon>Bacilli</taxon>
        <taxon>Bacillales</taxon>
        <taxon>Alicyclobacillaceae</taxon>
        <taxon>Effusibacillus</taxon>
    </lineage>
</organism>
<dbReference type="InterPro" id="IPR025156">
    <property type="entry name" value="RNase_M5_C"/>
</dbReference>
<keyword evidence="4 11" id="KW-0540">Nuclease</keyword>
<evidence type="ECO:0000313" key="14">
    <source>
        <dbReference type="EMBL" id="BCJ87429.1"/>
    </source>
</evidence>